<proteinExistence type="predicted"/>
<dbReference type="Proteomes" id="UP000519972">
    <property type="component" value="Unassembled WGS sequence"/>
</dbReference>
<sequence length="100" mass="11370">MSITTWTNNLCDDACILDVGDHEFIRHQSWIMYRKARLEEALTLDNGVQRGIFIPRQPMRPEVFDRVAVGICSSQHTPRKIKQYYGCYAVPTPPAADTGS</sequence>
<protein>
    <submittedName>
        <fullName evidence="1">Uncharacterized protein</fullName>
    </submittedName>
</protein>
<accession>A0A7Y3WDE3</accession>
<evidence type="ECO:0000313" key="2">
    <source>
        <dbReference type="Proteomes" id="UP000519972"/>
    </source>
</evidence>
<dbReference type="EMBL" id="JABFCN010000005">
    <property type="protein sequence ID" value="NNU35741.1"/>
    <property type="molecule type" value="Genomic_DNA"/>
</dbReference>
<gene>
    <name evidence="1" type="ORF">G9X64_04385</name>
</gene>
<keyword evidence="2" id="KW-1185">Reference proteome</keyword>
<name>A0A7Y3WDE3_9HYPH</name>
<dbReference type="AlphaFoldDB" id="A0A7Y3WDE3"/>
<dbReference type="RefSeq" id="WP_168314997.1">
    <property type="nucleotide sequence ID" value="NZ_JABFCN010000005.1"/>
</dbReference>
<evidence type="ECO:0000313" key="1">
    <source>
        <dbReference type="EMBL" id="NNU35741.1"/>
    </source>
</evidence>
<reference evidence="1 2" key="1">
    <citation type="submission" date="2020-02" db="EMBL/GenBank/DDBJ databases">
        <authorList>
            <person name="Sun Q."/>
        </authorList>
    </citation>
    <scope>NUCLEOTIDE SEQUENCE [LARGE SCALE GENOMIC DNA]</scope>
    <source>
        <strain evidence="1 2">CCBAU 03386</strain>
    </source>
</reference>
<comment type="caution">
    <text evidence="1">The sequence shown here is derived from an EMBL/GenBank/DDBJ whole genome shotgun (WGS) entry which is preliminary data.</text>
</comment>
<organism evidence="1 2">
    <name type="scientific">Rhizobium sophorae</name>
    <dbReference type="NCBI Taxonomy" id="1535242"/>
    <lineage>
        <taxon>Bacteria</taxon>
        <taxon>Pseudomonadati</taxon>
        <taxon>Pseudomonadota</taxon>
        <taxon>Alphaproteobacteria</taxon>
        <taxon>Hyphomicrobiales</taxon>
        <taxon>Rhizobiaceae</taxon>
        <taxon>Rhizobium/Agrobacterium group</taxon>
        <taxon>Rhizobium</taxon>
    </lineage>
</organism>